<dbReference type="EMBL" id="VOIH02000006">
    <property type="protein sequence ID" value="KAF3443725.1"/>
    <property type="molecule type" value="Genomic_DNA"/>
</dbReference>
<dbReference type="OrthoDB" id="5945798at2759"/>
<dbReference type="PANTHER" id="PTHR47436">
    <property type="entry name" value="HISTONE-LYSINE N-METHYLTRANSFERASE ATXR2"/>
    <property type="match status" value="1"/>
</dbReference>
<reference evidence="1" key="1">
    <citation type="submission" date="2020-03" db="EMBL/GenBank/DDBJ databases">
        <title>A high-quality chromosome-level genome assembly of a woody plant with both climbing and erect habits, Rhamnella rubrinervis.</title>
        <authorList>
            <person name="Lu Z."/>
            <person name="Yang Y."/>
            <person name="Zhu X."/>
            <person name="Sun Y."/>
        </authorList>
    </citation>
    <scope>NUCLEOTIDE SEQUENCE</scope>
    <source>
        <strain evidence="1">BYM</strain>
        <tissue evidence="1">Leaf</tissue>
    </source>
</reference>
<evidence type="ECO:0000313" key="2">
    <source>
        <dbReference type="Proteomes" id="UP000796880"/>
    </source>
</evidence>
<evidence type="ECO:0000313" key="1">
    <source>
        <dbReference type="EMBL" id="KAF3443725.1"/>
    </source>
</evidence>
<dbReference type="PANTHER" id="PTHR47436:SF1">
    <property type="entry name" value="SET DOMAIN-CONTAINING PROTEIN"/>
    <property type="match status" value="1"/>
</dbReference>
<dbReference type="Proteomes" id="UP000796880">
    <property type="component" value="Unassembled WGS sequence"/>
</dbReference>
<gene>
    <name evidence="1" type="ORF">FNV43_RR13415</name>
</gene>
<protein>
    <submittedName>
        <fullName evidence="1">Uncharacterized protein</fullName>
    </submittedName>
</protein>
<proteinExistence type="predicted"/>
<name>A0A8K0H142_9ROSA</name>
<dbReference type="InterPro" id="IPR044237">
    <property type="entry name" value="ATXR2-like"/>
</dbReference>
<dbReference type="GO" id="GO:0008168">
    <property type="term" value="F:methyltransferase activity"/>
    <property type="evidence" value="ECO:0007669"/>
    <property type="project" value="InterPro"/>
</dbReference>
<sequence length="397" mass="44731">MEGVCPIDQRFASEISALVTPPSPLQVQEYFDELLSTRQCCSMKVKQNGEFGKCVYAESNFTEGQLVLKDQFQQSSNKIDCLVCSFCFRFIGYIELQIGRKLYLQELGVSKGCCGTDSFDEEEDSFVENGDSSNPCASSSANDRVSLLREMVESLMNGGLQLSYSYKFSLPPAIPCPGGCGEAYYCNKLCAEADWEMFDSLLCTGERSESLSKEALLEFIKHANETNDIFLLAAKAISFTILRYRKLKATQLGKKDKTPNVSRCTDLSLLFEAWKPISMGHKRRWWDCIALPVDVKSFDEAAFRRQIKALAFTSLQLLKAAIFDKECEPLFSLNIYGHLIGMFELNNLDLVVASPVEDYFLYIDDLPYPQKDRDDQATIIALKPICKGEEVVYLDNL</sequence>
<accession>A0A8K0H142</accession>
<comment type="caution">
    <text evidence="1">The sequence shown here is derived from an EMBL/GenBank/DDBJ whole genome shotgun (WGS) entry which is preliminary data.</text>
</comment>
<dbReference type="AlphaFoldDB" id="A0A8K0H142"/>
<organism evidence="1 2">
    <name type="scientific">Rhamnella rubrinervis</name>
    <dbReference type="NCBI Taxonomy" id="2594499"/>
    <lineage>
        <taxon>Eukaryota</taxon>
        <taxon>Viridiplantae</taxon>
        <taxon>Streptophyta</taxon>
        <taxon>Embryophyta</taxon>
        <taxon>Tracheophyta</taxon>
        <taxon>Spermatophyta</taxon>
        <taxon>Magnoliopsida</taxon>
        <taxon>eudicotyledons</taxon>
        <taxon>Gunneridae</taxon>
        <taxon>Pentapetalae</taxon>
        <taxon>rosids</taxon>
        <taxon>fabids</taxon>
        <taxon>Rosales</taxon>
        <taxon>Rhamnaceae</taxon>
        <taxon>rhamnoid group</taxon>
        <taxon>Rhamneae</taxon>
        <taxon>Rhamnella</taxon>
    </lineage>
</organism>
<keyword evidence="2" id="KW-1185">Reference proteome</keyword>